<keyword evidence="2" id="KW-0808">Transferase</keyword>
<proteinExistence type="inferred from homology"/>
<dbReference type="GO" id="GO:0006450">
    <property type="term" value="P:regulation of translational fidelity"/>
    <property type="evidence" value="ECO:0007669"/>
    <property type="project" value="InterPro"/>
</dbReference>
<accession>A0A840TZH4</accession>
<evidence type="ECO:0000313" key="2">
    <source>
        <dbReference type="EMBL" id="MBB5286693.1"/>
    </source>
</evidence>
<comment type="similarity">
    <text evidence="1">Belongs to the GatC family.</text>
</comment>
<comment type="catalytic activity">
    <reaction evidence="1">
        <text>L-aspartyl-tRNA(Asn) + L-glutamine + ATP + H2O = L-asparaginyl-tRNA(Asn) + L-glutamate + ADP + phosphate + 2 H(+)</text>
        <dbReference type="Rhea" id="RHEA:14513"/>
        <dbReference type="Rhea" id="RHEA-COMP:9674"/>
        <dbReference type="Rhea" id="RHEA-COMP:9677"/>
        <dbReference type="ChEBI" id="CHEBI:15377"/>
        <dbReference type="ChEBI" id="CHEBI:15378"/>
        <dbReference type="ChEBI" id="CHEBI:29985"/>
        <dbReference type="ChEBI" id="CHEBI:30616"/>
        <dbReference type="ChEBI" id="CHEBI:43474"/>
        <dbReference type="ChEBI" id="CHEBI:58359"/>
        <dbReference type="ChEBI" id="CHEBI:78515"/>
        <dbReference type="ChEBI" id="CHEBI:78516"/>
        <dbReference type="ChEBI" id="CHEBI:456216"/>
    </reaction>
</comment>
<dbReference type="PANTHER" id="PTHR15004:SF0">
    <property type="entry name" value="GLUTAMYL-TRNA(GLN) AMIDOTRANSFERASE SUBUNIT C, MITOCHONDRIAL"/>
    <property type="match status" value="1"/>
</dbReference>
<comment type="catalytic activity">
    <reaction evidence="1">
        <text>L-glutamyl-tRNA(Gln) + L-glutamine + ATP + H2O = L-glutaminyl-tRNA(Gln) + L-glutamate + ADP + phosphate + H(+)</text>
        <dbReference type="Rhea" id="RHEA:17521"/>
        <dbReference type="Rhea" id="RHEA-COMP:9681"/>
        <dbReference type="Rhea" id="RHEA-COMP:9684"/>
        <dbReference type="ChEBI" id="CHEBI:15377"/>
        <dbReference type="ChEBI" id="CHEBI:15378"/>
        <dbReference type="ChEBI" id="CHEBI:29985"/>
        <dbReference type="ChEBI" id="CHEBI:30616"/>
        <dbReference type="ChEBI" id="CHEBI:43474"/>
        <dbReference type="ChEBI" id="CHEBI:58359"/>
        <dbReference type="ChEBI" id="CHEBI:78520"/>
        <dbReference type="ChEBI" id="CHEBI:78521"/>
        <dbReference type="ChEBI" id="CHEBI:456216"/>
    </reaction>
</comment>
<keyword evidence="1" id="KW-0648">Protein biosynthesis</keyword>
<organism evidence="2 3">
    <name type="scientific">Rhabdobacter roseus</name>
    <dbReference type="NCBI Taxonomy" id="1655419"/>
    <lineage>
        <taxon>Bacteria</taxon>
        <taxon>Pseudomonadati</taxon>
        <taxon>Bacteroidota</taxon>
        <taxon>Cytophagia</taxon>
        <taxon>Cytophagales</taxon>
        <taxon>Cytophagaceae</taxon>
        <taxon>Rhabdobacter</taxon>
    </lineage>
</organism>
<gene>
    <name evidence="1" type="primary">gatC</name>
    <name evidence="2" type="ORF">HNQ92_004854</name>
</gene>
<dbReference type="GO" id="GO:0050567">
    <property type="term" value="F:glutaminyl-tRNA synthase (glutamine-hydrolyzing) activity"/>
    <property type="evidence" value="ECO:0007669"/>
    <property type="project" value="UniProtKB-UniRule"/>
</dbReference>
<comment type="subunit">
    <text evidence="1">Heterotrimer of A, B and C subunits.</text>
</comment>
<dbReference type="EC" id="6.3.5.-" evidence="1"/>
<dbReference type="InterPro" id="IPR036113">
    <property type="entry name" value="Asp/Glu-ADT_sf_sub_c"/>
</dbReference>
<evidence type="ECO:0000256" key="1">
    <source>
        <dbReference type="HAMAP-Rule" id="MF_00122"/>
    </source>
</evidence>
<keyword evidence="1 2" id="KW-0436">Ligase</keyword>
<comment type="caution">
    <text evidence="2">The sequence shown here is derived from an EMBL/GenBank/DDBJ whole genome shotgun (WGS) entry which is preliminary data.</text>
</comment>
<sequence>MKIDHDTLHKLAHLARLDVKPGEEEALLASLDNVLTWMEQLNELDTEGVEPLTHVTGEVNNWREDAAENRLSRHEALANAPSQDGTYLKVPKVIE</sequence>
<dbReference type="PANTHER" id="PTHR15004">
    <property type="entry name" value="GLUTAMYL-TRNA(GLN) AMIDOTRANSFERASE SUBUNIT C, MITOCHONDRIAL"/>
    <property type="match status" value="1"/>
</dbReference>
<dbReference type="RefSeq" id="WP_184178096.1">
    <property type="nucleotide sequence ID" value="NZ_JACHGF010000011.1"/>
</dbReference>
<comment type="function">
    <text evidence="1">Allows the formation of correctly charged Asn-tRNA(Asn) or Gln-tRNA(Gln) through the transamidation of misacylated Asp-tRNA(Asn) or Glu-tRNA(Gln) in organisms which lack either or both of asparaginyl-tRNA or glutaminyl-tRNA synthetases. The reaction takes place in the presence of glutamine and ATP through an activated phospho-Asp-tRNA(Asn) or phospho-Glu-tRNA(Gln).</text>
</comment>
<dbReference type="Gene3D" id="1.10.20.60">
    <property type="entry name" value="Glu-tRNAGln amidotransferase C subunit, N-terminal domain"/>
    <property type="match status" value="1"/>
</dbReference>
<dbReference type="SUPFAM" id="SSF141000">
    <property type="entry name" value="Glu-tRNAGln amidotransferase C subunit"/>
    <property type="match status" value="1"/>
</dbReference>
<dbReference type="HAMAP" id="MF_00122">
    <property type="entry name" value="GatC"/>
    <property type="match status" value="1"/>
</dbReference>
<keyword evidence="3" id="KW-1185">Reference proteome</keyword>
<name>A0A840TZH4_9BACT</name>
<dbReference type="InterPro" id="IPR003837">
    <property type="entry name" value="GatC"/>
</dbReference>
<keyword evidence="1" id="KW-0547">Nucleotide-binding</keyword>
<dbReference type="GO" id="GO:0016740">
    <property type="term" value="F:transferase activity"/>
    <property type="evidence" value="ECO:0007669"/>
    <property type="project" value="UniProtKB-KW"/>
</dbReference>
<dbReference type="EMBL" id="JACHGF010000011">
    <property type="protein sequence ID" value="MBB5286693.1"/>
    <property type="molecule type" value="Genomic_DNA"/>
</dbReference>
<dbReference type="AlphaFoldDB" id="A0A840TZH4"/>
<dbReference type="Pfam" id="PF02686">
    <property type="entry name" value="GatC"/>
    <property type="match status" value="1"/>
</dbReference>
<dbReference type="GO" id="GO:0006412">
    <property type="term" value="P:translation"/>
    <property type="evidence" value="ECO:0007669"/>
    <property type="project" value="UniProtKB-UniRule"/>
</dbReference>
<reference evidence="2 3" key="1">
    <citation type="submission" date="2020-08" db="EMBL/GenBank/DDBJ databases">
        <title>Genomic Encyclopedia of Type Strains, Phase IV (KMG-IV): sequencing the most valuable type-strain genomes for metagenomic binning, comparative biology and taxonomic classification.</title>
        <authorList>
            <person name="Goeker M."/>
        </authorList>
    </citation>
    <scope>NUCLEOTIDE SEQUENCE [LARGE SCALE GENOMIC DNA]</scope>
    <source>
        <strain evidence="2 3">DSM 105074</strain>
    </source>
</reference>
<dbReference type="NCBIfam" id="TIGR00135">
    <property type="entry name" value="gatC"/>
    <property type="match status" value="1"/>
</dbReference>
<dbReference type="Proteomes" id="UP000557307">
    <property type="component" value="Unassembled WGS sequence"/>
</dbReference>
<dbReference type="GO" id="GO:0005524">
    <property type="term" value="F:ATP binding"/>
    <property type="evidence" value="ECO:0007669"/>
    <property type="project" value="UniProtKB-KW"/>
</dbReference>
<keyword evidence="1" id="KW-0067">ATP-binding</keyword>
<dbReference type="GO" id="GO:0070681">
    <property type="term" value="P:glutaminyl-tRNAGln biosynthesis via transamidation"/>
    <property type="evidence" value="ECO:0007669"/>
    <property type="project" value="TreeGrafter"/>
</dbReference>
<protein>
    <recommendedName>
        <fullName evidence="1">Aspartyl/glutamyl-tRNA(Asn/Gln) amidotransferase subunit C</fullName>
        <shortName evidence="1">Asp/Glu-ADT subunit C</shortName>
        <ecNumber evidence="1">6.3.5.-</ecNumber>
    </recommendedName>
</protein>
<evidence type="ECO:0000313" key="3">
    <source>
        <dbReference type="Proteomes" id="UP000557307"/>
    </source>
</evidence>